<dbReference type="InterPro" id="IPR047546">
    <property type="entry name" value="Rcat_RBR_RNF216"/>
</dbReference>
<accession>A0A420YH09</accession>
<dbReference type="InterPro" id="IPR044066">
    <property type="entry name" value="TRIAD_supradom"/>
</dbReference>
<evidence type="ECO:0000256" key="8">
    <source>
        <dbReference type="SAM" id="MobiDB-lite"/>
    </source>
</evidence>
<evidence type="ECO:0000256" key="1">
    <source>
        <dbReference type="ARBA" id="ARBA00004906"/>
    </source>
</evidence>
<comment type="pathway">
    <text evidence="1">Protein modification; protein ubiquitination.</text>
</comment>
<dbReference type="PANTHER" id="PTHR22770:SF47">
    <property type="entry name" value="E3 UBIQUITIN-PROTEIN LIGASE RNF216"/>
    <property type="match status" value="1"/>
</dbReference>
<keyword evidence="4" id="KW-0677">Repeat</keyword>
<keyword evidence="3" id="KW-0479">Metal-binding</keyword>
<evidence type="ECO:0000313" key="10">
    <source>
        <dbReference type="EMBL" id="RKU47158.1"/>
    </source>
</evidence>
<dbReference type="AlphaFoldDB" id="A0A420YH09"/>
<dbReference type="CDD" id="cd16630">
    <property type="entry name" value="RING-HC_RBR_RNF216"/>
    <property type="match status" value="1"/>
</dbReference>
<gene>
    <name evidence="10" type="ORF">DL546_006858</name>
</gene>
<comment type="caution">
    <text evidence="10">The sequence shown here is derived from an EMBL/GenBank/DDBJ whole genome shotgun (WGS) entry which is preliminary data.</text>
</comment>
<evidence type="ECO:0000256" key="2">
    <source>
        <dbReference type="ARBA" id="ARBA00022679"/>
    </source>
</evidence>
<dbReference type="EMBL" id="QVQW01000010">
    <property type="protein sequence ID" value="RKU47158.1"/>
    <property type="molecule type" value="Genomic_DNA"/>
</dbReference>
<dbReference type="PROSITE" id="PS51873">
    <property type="entry name" value="TRIAD"/>
    <property type="match status" value="1"/>
</dbReference>
<dbReference type="InterPro" id="IPR047545">
    <property type="entry name" value="BRcat_RBR_RNF216"/>
</dbReference>
<dbReference type="InterPro" id="IPR047544">
    <property type="entry name" value="RING-HC_RBR_RNF216"/>
</dbReference>
<dbReference type="Proteomes" id="UP000275385">
    <property type="component" value="Unassembled WGS sequence"/>
</dbReference>
<evidence type="ECO:0000256" key="5">
    <source>
        <dbReference type="ARBA" id="ARBA00022771"/>
    </source>
</evidence>
<dbReference type="CDD" id="cd20353">
    <property type="entry name" value="Rcat_RBR_RNF216"/>
    <property type="match status" value="1"/>
</dbReference>
<keyword evidence="2" id="KW-0808">Transferase</keyword>
<feature type="compositionally biased region" description="Low complexity" evidence="8">
    <location>
        <begin position="683"/>
        <end position="696"/>
    </location>
</feature>
<keyword evidence="7" id="KW-0862">Zinc</keyword>
<feature type="region of interest" description="Disordered" evidence="8">
    <location>
        <begin position="679"/>
        <end position="734"/>
    </location>
</feature>
<sequence>MAEEWDDLIIISDDESNDYENRTNMIDRRSLVDPIAACKAQVVAVFPDICPEYLDGLAQRYGNDSSTLIATILDEVDNGIAMPIRQRSLLKRKRDQEGEEEHGAEKLARTYSDTNRHTELRNAAYVIQATQLLMQAFPRVHASNVGKVLKSNQNCLFPAYLELSGETGRALSLKKSNTKYREGFQRLEIDGTIEKEVDPHKRLALQEFKAAQWTVDTQTAKAEAEERRKREEADNLDRARADGTIGECECCCDDFALNRMVHCNGNIIHWFCTACARRAAETEVGMSKYELMCMSMDGCTAGFSRDQRDIFLDDNLTIALERIEQEAVLRLAGIENLETCPFCPYAAEYPPVGEDKEFRCLKPDCEKVSCRLCRRETHIPKSCHEATQEAGQSARRVIEEAMSAAMIRKCNQCNTPFIKENGCNKMTCTRNGCRNVQCYVCGKSCEYNHFNDLSRGGKAGNCPLWDSAEQRHEAEVKQAEEEARNKVLEENPDVDAEVFKIKVSDKVKEDEDRRKIAAATAVQPYLPRAAPVPNPQASEARRRAQMAQLQRYQRLQRDILKPFHPMTLDNAAFGRALGFLEMDMDKPLPVIQARNEAPAVPQMPQLGYGLHMDDFFPLIPPQIVNPAHVARQPLVVNSLAVQAEIQALAGRDLHLSRNYLETLRQSPADIALGRKDLEDRAHAQQQARQHGQQHGQEQGRQHGQDHIHSQQEPLQHADQHRAAFAPRPPQPQVRQPEVDWRNRFQFHQEAHQAALAGEPQRVHHKNLPHVSNLPVTPEAFARSLFALSNQDPVLALAPQPMTRGGARTPAQPSRAASDRPPNVARRV</sequence>
<dbReference type="Gene3D" id="1.20.120.1750">
    <property type="match status" value="1"/>
</dbReference>
<dbReference type="Pfam" id="PF26200">
    <property type="entry name" value="Rcat_RNF216"/>
    <property type="match status" value="1"/>
</dbReference>
<evidence type="ECO:0000256" key="7">
    <source>
        <dbReference type="ARBA" id="ARBA00022833"/>
    </source>
</evidence>
<name>A0A420YH09_9PEZI</name>
<keyword evidence="6" id="KW-0833">Ubl conjugation pathway</keyword>
<feature type="compositionally biased region" description="Basic and acidic residues" evidence="8">
    <location>
        <begin position="697"/>
        <end position="721"/>
    </location>
</feature>
<reference evidence="10 11" key="1">
    <citation type="submission" date="2018-08" db="EMBL/GenBank/DDBJ databases">
        <title>Draft genome of the lignicolous fungus Coniochaeta pulveracea.</title>
        <authorList>
            <person name="Borstlap C.J."/>
            <person name="De Witt R.N."/>
            <person name="Botha A."/>
            <person name="Volschenk H."/>
        </authorList>
    </citation>
    <scope>NUCLEOTIDE SEQUENCE [LARGE SCALE GENOMIC DNA]</scope>
    <source>
        <strain evidence="10 11">CAB683</strain>
    </source>
</reference>
<evidence type="ECO:0000313" key="11">
    <source>
        <dbReference type="Proteomes" id="UP000275385"/>
    </source>
</evidence>
<feature type="domain" description="RING-type" evidence="9">
    <location>
        <begin position="244"/>
        <end position="466"/>
    </location>
</feature>
<dbReference type="PANTHER" id="PTHR22770">
    <property type="entry name" value="UBIQUITIN CONJUGATING ENZYME 7 INTERACTING PROTEIN-RELATED"/>
    <property type="match status" value="1"/>
</dbReference>
<evidence type="ECO:0000259" key="9">
    <source>
        <dbReference type="PROSITE" id="PS51873"/>
    </source>
</evidence>
<protein>
    <recommendedName>
        <fullName evidence="9">RING-type domain-containing protein</fullName>
    </recommendedName>
</protein>
<proteinExistence type="predicted"/>
<keyword evidence="5" id="KW-0863">Zinc-finger</keyword>
<dbReference type="OrthoDB" id="10009520at2759"/>
<keyword evidence="11" id="KW-1185">Reference proteome</keyword>
<feature type="region of interest" description="Disordered" evidence="8">
    <location>
        <begin position="798"/>
        <end position="827"/>
    </location>
</feature>
<dbReference type="STRING" id="177199.A0A420YH09"/>
<dbReference type="GO" id="GO:0008270">
    <property type="term" value="F:zinc ion binding"/>
    <property type="evidence" value="ECO:0007669"/>
    <property type="project" value="UniProtKB-KW"/>
</dbReference>
<organism evidence="10 11">
    <name type="scientific">Coniochaeta pulveracea</name>
    <dbReference type="NCBI Taxonomy" id="177199"/>
    <lineage>
        <taxon>Eukaryota</taxon>
        <taxon>Fungi</taxon>
        <taxon>Dikarya</taxon>
        <taxon>Ascomycota</taxon>
        <taxon>Pezizomycotina</taxon>
        <taxon>Sordariomycetes</taxon>
        <taxon>Sordariomycetidae</taxon>
        <taxon>Coniochaetales</taxon>
        <taxon>Coniochaetaceae</taxon>
        <taxon>Coniochaeta</taxon>
    </lineage>
</organism>
<dbReference type="SUPFAM" id="SSF57850">
    <property type="entry name" value="RING/U-box"/>
    <property type="match status" value="1"/>
</dbReference>
<dbReference type="InterPro" id="IPR051628">
    <property type="entry name" value="LUBAC_E3_Ligases"/>
</dbReference>
<dbReference type="CDD" id="cd20339">
    <property type="entry name" value="BRcat_RBR_RNF216"/>
    <property type="match status" value="1"/>
</dbReference>
<evidence type="ECO:0000256" key="4">
    <source>
        <dbReference type="ARBA" id="ARBA00022737"/>
    </source>
</evidence>
<evidence type="ECO:0000256" key="3">
    <source>
        <dbReference type="ARBA" id="ARBA00022723"/>
    </source>
</evidence>
<evidence type="ECO:0000256" key="6">
    <source>
        <dbReference type="ARBA" id="ARBA00022786"/>
    </source>
</evidence>
<dbReference type="GO" id="GO:0016740">
    <property type="term" value="F:transferase activity"/>
    <property type="evidence" value="ECO:0007669"/>
    <property type="project" value="UniProtKB-KW"/>
</dbReference>